<evidence type="ECO:0000313" key="2">
    <source>
        <dbReference type="Proteomes" id="UP000800038"/>
    </source>
</evidence>
<proteinExistence type="predicted"/>
<keyword evidence="2" id="KW-1185">Reference proteome</keyword>
<gene>
    <name evidence="1" type="ORF">EJ02DRAFT_476002</name>
</gene>
<protein>
    <submittedName>
        <fullName evidence="1">Uncharacterized protein</fullName>
    </submittedName>
</protein>
<dbReference type="EMBL" id="ML976127">
    <property type="protein sequence ID" value="KAF1937760.1"/>
    <property type="molecule type" value="Genomic_DNA"/>
</dbReference>
<sequence length="200" mass="22470">MAISLSTGYDAWNDYMQTARKAWHVLVRGHSVTDSGSKSSRDHGSGGRFRCTELRPVQVVEGSASLGWFIEPRWCAHDPGQFPLPSSTYPIGKGTNPLQPEVQLSALLRYAHQSTHQEHLERRRRQMNEATVHEVLRSPWRGASSSPSADLTGVYLTLANPRILNLEQPHNPTFPTRRVNNLLVLLHIAAEWAEAIEHTH</sequence>
<dbReference type="Proteomes" id="UP000800038">
    <property type="component" value="Unassembled WGS sequence"/>
</dbReference>
<name>A0A6A5SDG4_9PLEO</name>
<organism evidence="1 2">
    <name type="scientific">Clathrospora elynae</name>
    <dbReference type="NCBI Taxonomy" id="706981"/>
    <lineage>
        <taxon>Eukaryota</taxon>
        <taxon>Fungi</taxon>
        <taxon>Dikarya</taxon>
        <taxon>Ascomycota</taxon>
        <taxon>Pezizomycotina</taxon>
        <taxon>Dothideomycetes</taxon>
        <taxon>Pleosporomycetidae</taxon>
        <taxon>Pleosporales</taxon>
        <taxon>Diademaceae</taxon>
        <taxon>Clathrospora</taxon>
    </lineage>
</organism>
<reference evidence="1" key="1">
    <citation type="journal article" date="2020" name="Stud. Mycol.">
        <title>101 Dothideomycetes genomes: a test case for predicting lifestyles and emergence of pathogens.</title>
        <authorList>
            <person name="Haridas S."/>
            <person name="Albert R."/>
            <person name="Binder M."/>
            <person name="Bloem J."/>
            <person name="Labutti K."/>
            <person name="Salamov A."/>
            <person name="Andreopoulos B."/>
            <person name="Baker S."/>
            <person name="Barry K."/>
            <person name="Bills G."/>
            <person name="Bluhm B."/>
            <person name="Cannon C."/>
            <person name="Castanera R."/>
            <person name="Culley D."/>
            <person name="Daum C."/>
            <person name="Ezra D."/>
            <person name="Gonzalez J."/>
            <person name="Henrissat B."/>
            <person name="Kuo A."/>
            <person name="Liang C."/>
            <person name="Lipzen A."/>
            <person name="Lutzoni F."/>
            <person name="Magnuson J."/>
            <person name="Mondo S."/>
            <person name="Nolan M."/>
            <person name="Ohm R."/>
            <person name="Pangilinan J."/>
            <person name="Park H.-J."/>
            <person name="Ramirez L."/>
            <person name="Alfaro M."/>
            <person name="Sun H."/>
            <person name="Tritt A."/>
            <person name="Yoshinaga Y."/>
            <person name="Zwiers L.-H."/>
            <person name="Turgeon B."/>
            <person name="Goodwin S."/>
            <person name="Spatafora J."/>
            <person name="Crous P."/>
            <person name="Grigoriev I."/>
        </authorList>
    </citation>
    <scope>NUCLEOTIDE SEQUENCE</scope>
    <source>
        <strain evidence="1">CBS 161.51</strain>
    </source>
</reference>
<evidence type="ECO:0000313" key="1">
    <source>
        <dbReference type="EMBL" id="KAF1937760.1"/>
    </source>
</evidence>
<accession>A0A6A5SDG4</accession>
<dbReference type="AlphaFoldDB" id="A0A6A5SDG4"/>